<evidence type="ECO:0000259" key="2">
    <source>
        <dbReference type="PROSITE" id="PS50110"/>
    </source>
</evidence>
<keyword evidence="3" id="KW-1185">Reference proteome</keyword>
<dbReference type="PROSITE" id="PS50110">
    <property type="entry name" value="RESPONSE_REGULATORY"/>
    <property type="match status" value="1"/>
</dbReference>
<dbReference type="SUPFAM" id="SSF52172">
    <property type="entry name" value="CheY-like"/>
    <property type="match status" value="1"/>
</dbReference>
<dbReference type="InterPro" id="IPR011006">
    <property type="entry name" value="CheY-like_superfamily"/>
</dbReference>
<dbReference type="InterPro" id="IPR052048">
    <property type="entry name" value="ST_Response_Regulator"/>
</dbReference>
<dbReference type="GeneID" id="107491646"/>
<dbReference type="Gene3D" id="3.40.50.2300">
    <property type="match status" value="1"/>
</dbReference>
<dbReference type="AlphaFoldDB" id="A0A6P5M7L7"/>
<dbReference type="PANTHER" id="PTHR43228:SF12">
    <property type="entry name" value="TWO-COMPONENT RESPONSE REGULATOR 24"/>
    <property type="match status" value="1"/>
</dbReference>
<organism evidence="3 4">
    <name type="scientific">Arachis duranensis</name>
    <name type="common">Wild peanut</name>
    <dbReference type="NCBI Taxonomy" id="130453"/>
    <lineage>
        <taxon>Eukaryota</taxon>
        <taxon>Viridiplantae</taxon>
        <taxon>Streptophyta</taxon>
        <taxon>Embryophyta</taxon>
        <taxon>Tracheophyta</taxon>
        <taxon>Spermatophyta</taxon>
        <taxon>Magnoliopsida</taxon>
        <taxon>eudicotyledons</taxon>
        <taxon>Gunneridae</taxon>
        <taxon>Pentapetalae</taxon>
        <taxon>rosids</taxon>
        <taxon>fabids</taxon>
        <taxon>Fabales</taxon>
        <taxon>Fabaceae</taxon>
        <taxon>Papilionoideae</taxon>
        <taxon>50 kb inversion clade</taxon>
        <taxon>dalbergioids sensu lato</taxon>
        <taxon>Dalbergieae</taxon>
        <taxon>Pterocarpus clade</taxon>
        <taxon>Arachis</taxon>
    </lineage>
</organism>
<dbReference type="InterPro" id="IPR001789">
    <property type="entry name" value="Sig_transdc_resp-reg_receiver"/>
</dbReference>
<accession>A0A6P5M7L7</accession>
<dbReference type="KEGG" id="adu:107491646"/>
<dbReference type="CDD" id="cd17546">
    <property type="entry name" value="REC_hyHK_CKI1_RcsC-like"/>
    <property type="match status" value="1"/>
</dbReference>
<keyword evidence="1" id="KW-0597">Phosphoprotein</keyword>
<name>A0A6P5M7L7_ARADU</name>
<evidence type="ECO:0000313" key="3">
    <source>
        <dbReference type="Proteomes" id="UP000515211"/>
    </source>
</evidence>
<feature type="domain" description="Response regulatory" evidence="2">
    <location>
        <begin position="11"/>
        <end position="126"/>
    </location>
</feature>
<gene>
    <name evidence="4" type="primary">LOC107491646</name>
</gene>
<proteinExistence type="predicted"/>
<evidence type="ECO:0000313" key="4">
    <source>
        <dbReference type="RefSeq" id="XP_020980430.1"/>
    </source>
</evidence>
<dbReference type="RefSeq" id="XP_020980430.1">
    <property type="nucleotide sequence ID" value="XM_021124771.2"/>
</dbReference>
<dbReference type="SMART" id="SM00448">
    <property type="entry name" value="REC"/>
    <property type="match status" value="1"/>
</dbReference>
<dbReference type="Pfam" id="PF00072">
    <property type="entry name" value="Response_reg"/>
    <property type="match status" value="1"/>
</dbReference>
<dbReference type="Proteomes" id="UP000515211">
    <property type="component" value="Chromosome 6"/>
</dbReference>
<reference evidence="3" key="1">
    <citation type="journal article" date="2016" name="Nat. Genet.">
        <title>The genome sequences of Arachis duranensis and Arachis ipaensis, the diploid ancestors of cultivated peanut.</title>
        <authorList>
            <person name="Bertioli D.J."/>
            <person name="Cannon S.B."/>
            <person name="Froenicke L."/>
            <person name="Huang G."/>
            <person name="Farmer A.D."/>
            <person name="Cannon E.K."/>
            <person name="Liu X."/>
            <person name="Gao D."/>
            <person name="Clevenger J."/>
            <person name="Dash S."/>
            <person name="Ren L."/>
            <person name="Moretzsohn M.C."/>
            <person name="Shirasawa K."/>
            <person name="Huang W."/>
            <person name="Vidigal B."/>
            <person name="Abernathy B."/>
            <person name="Chu Y."/>
            <person name="Niederhuth C.E."/>
            <person name="Umale P."/>
            <person name="Araujo A.C."/>
            <person name="Kozik A."/>
            <person name="Kim K.D."/>
            <person name="Burow M.D."/>
            <person name="Varshney R.K."/>
            <person name="Wang X."/>
            <person name="Zhang X."/>
            <person name="Barkley N."/>
            <person name="Guimaraes P.M."/>
            <person name="Isobe S."/>
            <person name="Guo B."/>
            <person name="Liao B."/>
            <person name="Stalker H.T."/>
            <person name="Schmitz R.J."/>
            <person name="Scheffler B.E."/>
            <person name="Leal-Bertioli S.C."/>
            <person name="Xun X."/>
            <person name="Jackson S.A."/>
            <person name="Michelmore R."/>
            <person name="Ozias-Akins P."/>
        </authorList>
    </citation>
    <scope>NUCLEOTIDE SEQUENCE [LARGE SCALE GENOMIC DNA]</scope>
    <source>
        <strain evidence="3">cv. V14167</strain>
    </source>
</reference>
<dbReference type="GO" id="GO:0000160">
    <property type="term" value="P:phosphorelay signal transduction system"/>
    <property type="evidence" value="ECO:0007669"/>
    <property type="project" value="InterPro"/>
</dbReference>
<dbReference type="PANTHER" id="PTHR43228">
    <property type="entry name" value="TWO-COMPONENT RESPONSE REGULATOR"/>
    <property type="match status" value="1"/>
</dbReference>
<evidence type="ECO:0000256" key="1">
    <source>
        <dbReference type="PROSITE-ProRule" id="PRU00169"/>
    </source>
</evidence>
<feature type="modified residue" description="4-aspartylphosphate" evidence="1">
    <location>
        <position position="61"/>
    </location>
</feature>
<reference evidence="4" key="2">
    <citation type="submission" date="2025-08" db="UniProtKB">
        <authorList>
            <consortium name="RefSeq"/>
        </authorList>
    </citation>
    <scope>IDENTIFICATION</scope>
    <source>
        <tissue evidence="4">Whole plant</tissue>
    </source>
</reference>
<sequence>MTSRNLSTQLRALVVDDNMINRKIHQKMLNGLGVECMGVANGKEAVDVHCYGQSFDLILMDKDMPIMNGIEATKKLRSVGICSMIVGVSSRSMEVEIREFMEAGLNDYHEKPLTTAKLASIIHHIINTKVFYSYNDHFIFGKFLNDPFI</sequence>
<protein>
    <submittedName>
        <fullName evidence="4">Two-component response regulator 24-like</fullName>
    </submittedName>
</protein>